<keyword evidence="1" id="KW-0472">Membrane</keyword>
<comment type="caution">
    <text evidence="2">The sequence shown here is derived from an EMBL/GenBank/DDBJ whole genome shotgun (WGS) entry which is preliminary data.</text>
</comment>
<proteinExistence type="predicted"/>
<gene>
    <name evidence="2" type="ORF">TALK_10420</name>
</gene>
<evidence type="ECO:0000256" key="1">
    <source>
        <dbReference type="SAM" id="Phobius"/>
    </source>
</evidence>
<protein>
    <submittedName>
        <fullName evidence="2">Uncharacterized protein</fullName>
    </submittedName>
</protein>
<dbReference type="AlphaFoldDB" id="A0A1Y2LCA6"/>
<evidence type="ECO:0000313" key="3">
    <source>
        <dbReference type="Proteomes" id="UP000193396"/>
    </source>
</evidence>
<sequence length="82" mass="8667">MRHLSGLRLVFVGIGMAAVGLLWGSAAMVWLSLPGGSPTFMPLENLLPAVTISLAIFGGLGFGAAVMTERWEKEALRNQAPD</sequence>
<feature type="transmembrane region" description="Helical" evidence="1">
    <location>
        <begin position="7"/>
        <end position="33"/>
    </location>
</feature>
<reference evidence="2 3" key="1">
    <citation type="submission" date="2014-03" db="EMBL/GenBank/DDBJ databases">
        <title>The draft genome sequence of Thalassospira alkalitolerans JCM 18968.</title>
        <authorList>
            <person name="Lai Q."/>
            <person name="Shao Z."/>
        </authorList>
    </citation>
    <scope>NUCLEOTIDE SEQUENCE [LARGE SCALE GENOMIC DNA]</scope>
    <source>
        <strain evidence="2 3">JCM 18968</strain>
    </source>
</reference>
<keyword evidence="1" id="KW-1133">Transmembrane helix</keyword>
<dbReference type="RefSeq" id="WP_085618552.1">
    <property type="nucleotide sequence ID" value="NZ_CAXBPE010000017.1"/>
</dbReference>
<name>A0A1Y2LCA6_9PROT</name>
<evidence type="ECO:0000313" key="2">
    <source>
        <dbReference type="EMBL" id="OSQ48006.1"/>
    </source>
</evidence>
<feature type="transmembrane region" description="Helical" evidence="1">
    <location>
        <begin position="45"/>
        <end position="67"/>
    </location>
</feature>
<accession>A0A1Y2LCA6</accession>
<keyword evidence="3" id="KW-1185">Reference proteome</keyword>
<dbReference type="Proteomes" id="UP000193396">
    <property type="component" value="Unassembled WGS sequence"/>
</dbReference>
<organism evidence="2 3">
    <name type="scientific">Thalassospira alkalitolerans</name>
    <dbReference type="NCBI Taxonomy" id="1293890"/>
    <lineage>
        <taxon>Bacteria</taxon>
        <taxon>Pseudomonadati</taxon>
        <taxon>Pseudomonadota</taxon>
        <taxon>Alphaproteobacteria</taxon>
        <taxon>Rhodospirillales</taxon>
        <taxon>Thalassospiraceae</taxon>
        <taxon>Thalassospira</taxon>
    </lineage>
</organism>
<dbReference type="STRING" id="1293890.TALK_10420"/>
<keyword evidence="1" id="KW-0812">Transmembrane</keyword>
<dbReference type="EMBL" id="JFKB01000006">
    <property type="protein sequence ID" value="OSQ48006.1"/>
    <property type="molecule type" value="Genomic_DNA"/>
</dbReference>
<dbReference type="OrthoDB" id="7364480at2"/>